<dbReference type="AlphaFoldDB" id="A0A0V0QY42"/>
<dbReference type="InParanoid" id="A0A0V0QY42"/>
<evidence type="ECO:0000313" key="3">
    <source>
        <dbReference type="Proteomes" id="UP000054937"/>
    </source>
</evidence>
<evidence type="ECO:0000256" key="1">
    <source>
        <dbReference type="SAM" id="Phobius"/>
    </source>
</evidence>
<organism evidence="2 3">
    <name type="scientific">Pseudocohnilembus persalinus</name>
    <name type="common">Ciliate</name>
    <dbReference type="NCBI Taxonomy" id="266149"/>
    <lineage>
        <taxon>Eukaryota</taxon>
        <taxon>Sar</taxon>
        <taxon>Alveolata</taxon>
        <taxon>Ciliophora</taxon>
        <taxon>Intramacronucleata</taxon>
        <taxon>Oligohymenophorea</taxon>
        <taxon>Scuticociliatia</taxon>
        <taxon>Philasterida</taxon>
        <taxon>Pseudocohnilembidae</taxon>
        <taxon>Pseudocohnilembus</taxon>
    </lineage>
</organism>
<keyword evidence="1" id="KW-1133">Transmembrane helix</keyword>
<evidence type="ECO:0000313" key="2">
    <source>
        <dbReference type="EMBL" id="KRX07154.1"/>
    </source>
</evidence>
<keyword evidence="1" id="KW-0812">Transmembrane</keyword>
<name>A0A0V0QY42_PSEPJ</name>
<keyword evidence="1" id="KW-0472">Membrane</keyword>
<reference evidence="2 3" key="1">
    <citation type="journal article" date="2015" name="Sci. Rep.">
        <title>Genome of the facultative scuticociliatosis pathogen Pseudocohnilembus persalinus provides insight into its virulence through horizontal gene transfer.</title>
        <authorList>
            <person name="Xiong J."/>
            <person name="Wang G."/>
            <person name="Cheng J."/>
            <person name="Tian M."/>
            <person name="Pan X."/>
            <person name="Warren A."/>
            <person name="Jiang C."/>
            <person name="Yuan D."/>
            <person name="Miao W."/>
        </authorList>
    </citation>
    <scope>NUCLEOTIDE SEQUENCE [LARGE SCALE GENOMIC DNA]</scope>
    <source>
        <strain evidence="2">36N120E</strain>
    </source>
</reference>
<keyword evidence="3" id="KW-1185">Reference proteome</keyword>
<accession>A0A0V0QY42</accession>
<protein>
    <submittedName>
        <fullName evidence="2">Uncharacterized protein</fullName>
    </submittedName>
</protein>
<proteinExistence type="predicted"/>
<comment type="caution">
    <text evidence="2">The sequence shown here is derived from an EMBL/GenBank/DDBJ whole genome shotgun (WGS) entry which is preliminary data.</text>
</comment>
<dbReference type="Proteomes" id="UP000054937">
    <property type="component" value="Unassembled WGS sequence"/>
</dbReference>
<gene>
    <name evidence="2" type="ORF">PPERSA_00064</name>
</gene>
<feature type="transmembrane region" description="Helical" evidence="1">
    <location>
        <begin position="110"/>
        <end position="133"/>
    </location>
</feature>
<sequence>MESKNDETGIIHQIFDNFVLLTQPALKEELRLQDMPNIYKKFIENIWPIVLNAKFIEKLEISDKIKNYKQNMFFLQFNMDGYNQLYKSVIDYVNNQDKTSLIEKISIFKYYAMMFSVIVLFVDMQQSILYIFWMILFSTHPRGQQILDRAKSHKIIGSLHHL</sequence>
<dbReference type="EMBL" id="LDAU01000086">
    <property type="protein sequence ID" value="KRX07154.1"/>
    <property type="molecule type" value="Genomic_DNA"/>
</dbReference>